<dbReference type="PANTHER" id="PTHR11920:SF501">
    <property type="entry name" value="GUANYLATE CYCLASE 32E"/>
    <property type="match status" value="1"/>
</dbReference>
<dbReference type="Pfam" id="PF08376">
    <property type="entry name" value="NIT"/>
    <property type="match status" value="1"/>
</dbReference>
<comment type="subcellular location">
    <subcellularLocation>
        <location evidence="1">Membrane</location>
    </subcellularLocation>
</comment>
<dbReference type="InterPro" id="IPR029787">
    <property type="entry name" value="Nucleotide_cyclase"/>
</dbReference>
<dbReference type="Pfam" id="PF00211">
    <property type="entry name" value="Guanylate_cyc"/>
    <property type="match status" value="1"/>
</dbReference>
<dbReference type="GO" id="GO:0035556">
    <property type="term" value="P:intracellular signal transduction"/>
    <property type="evidence" value="ECO:0007669"/>
    <property type="project" value="InterPro"/>
</dbReference>
<dbReference type="EMBL" id="LNIX01000003">
    <property type="protein sequence ID" value="OXA58781.1"/>
    <property type="molecule type" value="Genomic_DNA"/>
</dbReference>
<feature type="region of interest" description="Disordered" evidence="9">
    <location>
        <begin position="1"/>
        <end position="53"/>
    </location>
</feature>
<dbReference type="OrthoDB" id="1890790at2759"/>
<feature type="compositionally biased region" description="Basic and acidic residues" evidence="9">
    <location>
        <begin position="39"/>
        <end position="53"/>
    </location>
</feature>
<dbReference type="InterPro" id="IPR018297">
    <property type="entry name" value="A/G_cyclase_CS"/>
</dbReference>
<evidence type="ECO:0000256" key="8">
    <source>
        <dbReference type="RuleBase" id="RU000405"/>
    </source>
</evidence>
<evidence type="ECO:0000313" key="13">
    <source>
        <dbReference type="Proteomes" id="UP000198287"/>
    </source>
</evidence>
<sequence>MSPGSVSTKTTAIKMVRPVRGKVRRRSPKSKMNGADNSEDSHSHHSESSADDESHSSLVSMVLLHFIPVTALIVQNSTQLSTVVTNLREAGETKLQIVMVAEIGKLLAELQQERAEFGFCLFTNSTSSQLPRAYFQSTSSAANSRNSRSREGIFSPSHDPVRETFSVPPTPPEELLNSGRVSTCRTSLSTRFERTDNIIRNLTDYVATYVPSVISIRSELKGATDDTTLDELIWYNVANDAILELLNQRIRKTKSTGVWKPLIAYMNVIRAIENYSISMVYGLYYFGKGSLSQNSYNKYVTYDSLAADYLNSTKSYSPEINSAWERYIGQAWRSKGFESAFQSLEDRGEVVEEIRSATAKQAVAAFLLTIVLSISPILLILIRKITGTIQMYSMDLSTKTAALRREKRRSDKLLNQMLPLEVIKQLKKNRQVPAENFESCTIYFSDIVSFTKLSSSSSPMEIIVMLNSLYKLFDSKIELYDVYKVETIGDAYMALDLIAGVQQFQIPHRPGVPLQIRVGINSGPCVAGVVGTTMPRYCLFGDSINVASRMESHGEAMKIHVTQNTKIILDELGEYILEPRGSLDIKGKGTMSTYWLLDKVGGLTKKEVELSIPGFLKTSKDNLPEFMHDIFGSGSDDSEEGLKVPHFGTTKIQPTLVQPTASRVPIGLRH</sequence>
<accession>A0A226EPN3</accession>
<evidence type="ECO:0000256" key="6">
    <source>
        <dbReference type="ARBA" id="ARBA00023180"/>
    </source>
</evidence>
<dbReference type="InterPro" id="IPR001054">
    <property type="entry name" value="A/G_cyclase"/>
</dbReference>
<keyword evidence="12" id="KW-0675">Receptor</keyword>
<evidence type="ECO:0000256" key="2">
    <source>
        <dbReference type="ARBA" id="ARBA00022692"/>
    </source>
</evidence>
<dbReference type="InterPro" id="IPR013587">
    <property type="entry name" value="Nitrate/nitrite_sensing"/>
</dbReference>
<dbReference type="GO" id="GO:0004016">
    <property type="term" value="F:adenylate cyclase activity"/>
    <property type="evidence" value="ECO:0007669"/>
    <property type="project" value="TreeGrafter"/>
</dbReference>
<keyword evidence="13" id="KW-1185">Reference proteome</keyword>
<keyword evidence="3" id="KW-0547">Nucleotide-binding</keyword>
<dbReference type="Gene3D" id="6.10.250.780">
    <property type="match status" value="1"/>
</dbReference>
<evidence type="ECO:0000256" key="5">
    <source>
        <dbReference type="ARBA" id="ARBA00023136"/>
    </source>
</evidence>
<reference evidence="12 13" key="1">
    <citation type="submission" date="2015-12" db="EMBL/GenBank/DDBJ databases">
        <title>The genome of Folsomia candida.</title>
        <authorList>
            <person name="Faddeeva A."/>
            <person name="Derks M.F."/>
            <person name="Anvar Y."/>
            <person name="Smit S."/>
            <person name="Van Straalen N."/>
            <person name="Roelofs D."/>
        </authorList>
    </citation>
    <scope>NUCLEOTIDE SEQUENCE [LARGE SCALE GENOMIC DNA]</scope>
    <source>
        <strain evidence="12 13">VU population</strain>
        <tissue evidence="12">Whole body</tissue>
    </source>
</reference>
<dbReference type="GO" id="GO:0004383">
    <property type="term" value="F:guanylate cyclase activity"/>
    <property type="evidence" value="ECO:0007669"/>
    <property type="project" value="TreeGrafter"/>
</dbReference>
<dbReference type="CDD" id="cd07302">
    <property type="entry name" value="CHD"/>
    <property type="match status" value="1"/>
</dbReference>
<dbReference type="GO" id="GO:0007168">
    <property type="term" value="P:receptor guanylyl cyclase signaling pathway"/>
    <property type="evidence" value="ECO:0007669"/>
    <property type="project" value="TreeGrafter"/>
</dbReference>
<dbReference type="InterPro" id="IPR050401">
    <property type="entry name" value="Cyclic_nucleotide_synthase"/>
</dbReference>
<feature type="compositionally biased region" description="Polar residues" evidence="9">
    <location>
        <begin position="1"/>
        <end position="11"/>
    </location>
</feature>
<protein>
    <submittedName>
        <fullName evidence="12">Atrial natriuretic peptide receptor 1</fullName>
    </submittedName>
</protein>
<keyword evidence="4 10" id="KW-1133">Transmembrane helix</keyword>
<keyword evidence="6" id="KW-0325">Glycoprotein</keyword>
<comment type="caution">
    <text evidence="12">The sequence shown here is derived from an EMBL/GenBank/DDBJ whole genome shotgun (WGS) entry which is preliminary data.</text>
</comment>
<dbReference type="PROSITE" id="PS00452">
    <property type="entry name" value="GUANYLATE_CYCLASE_1"/>
    <property type="match status" value="1"/>
</dbReference>
<dbReference type="STRING" id="158441.A0A226EPN3"/>
<feature type="region of interest" description="Disordered" evidence="9">
    <location>
        <begin position="139"/>
        <end position="180"/>
    </location>
</feature>
<comment type="similarity">
    <text evidence="8">Belongs to the adenylyl cyclase class-4/guanylyl cyclase family.</text>
</comment>
<dbReference type="PROSITE" id="PS50125">
    <property type="entry name" value="GUANYLATE_CYCLASE_2"/>
    <property type="match status" value="1"/>
</dbReference>
<evidence type="ECO:0000256" key="9">
    <source>
        <dbReference type="SAM" id="MobiDB-lite"/>
    </source>
</evidence>
<evidence type="ECO:0000256" key="4">
    <source>
        <dbReference type="ARBA" id="ARBA00022989"/>
    </source>
</evidence>
<evidence type="ECO:0000256" key="7">
    <source>
        <dbReference type="ARBA" id="ARBA00023239"/>
    </source>
</evidence>
<dbReference type="AlphaFoldDB" id="A0A226EPN3"/>
<evidence type="ECO:0000313" key="12">
    <source>
        <dbReference type="EMBL" id="OXA58781.1"/>
    </source>
</evidence>
<gene>
    <name evidence="12" type="ORF">Fcan01_07417</name>
</gene>
<evidence type="ECO:0000256" key="10">
    <source>
        <dbReference type="SAM" id="Phobius"/>
    </source>
</evidence>
<dbReference type="SMART" id="SM00044">
    <property type="entry name" value="CYCc"/>
    <property type="match status" value="1"/>
</dbReference>
<keyword evidence="7 8" id="KW-0456">Lyase</keyword>
<keyword evidence="2 10" id="KW-0812">Transmembrane</keyword>
<evidence type="ECO:0000256" key="1">
    <source>
        <dbReference type="ARBA" id="ARBA00004370"/>
    </source>
</evidence>
<feature type="transmembrane region" description="Helical" evidence="10">
    <location>
        <begin position="362"/>
        <end position="382"/>
    </location>
</feature>
<evidence type="ECO:0000256" key="3">
    <source>
        <dbReference type="ARBA" id="ARBA00022741"/>
    </source>
</evidence>
<proteinExistence type="inferred from homology"/>
<name>A0A226EPN3_FOLCA</name>
<dbReference type="GO" id="GO:0000166">
    <property type="term" value="F:nucleotide binding"/>
    <property type="evidence" value="ECO:0007669"/>
    <property type="project" value="UniProtKB-KW"/>
</dbReference>
<dbReference type="GO" id="GO:0001653">
    <property type="term" value="F:peptide receptor activity"/>
    <property type="evidence" value="ECO:0007669"/>
    <property type="project" value="TreeGrafter"/>
</dbReference>
<organism evidence="12 13">
    <name type="scientific">Folsomia candida</name>
    <name type="common">Springtail</name>
    <dbReference type="NCBI Taxonomy" id="158441"/>
    <lineage>
        <taxon>Eukaryota</taxon>
        <taxon>Metazoa</taxon>
        <taxon>Ecdysozoa</taxon>
        <taxon>Arthropoda</taxon>
        <taxon>Hexapoda</taxon>
        <taxon>Collembola</taxon>
        <taxon>Entomobryomorpha</taxon>
        <taxon>Isotomoidea</taxon>
        <taxon>Isotomidae</taxon>
        <taxon>Proisotominae</taxon>
        <taxon>Folsomia</taxon>
    </lineage>
</organism>
<dbReference type="Proteomes" id="UP000198287">
    <property type="component" value="Unassembled WGS sequence"/>
</dbReference>
<evidence type="ECO:0000259" key="11">
    <source>
        <dbReference type="PROSITE" id="PS50125"/>
    </source>
</evidence>
<feature type="compositionally biased region" description="Basic residues" evidence="9">
    <location>
        <begin position="17"/>
        <end position="29"/>
    </location>
</feature>
<dbReference type="Gene3D" id="3.30.70.1230">
    <property type="entry name" value="Nucleotide cyclase"/>
    <property type="match status" value="2"/>
</dbReference>
<dbReference type="PANTHER" id="PTHR11920">
    <property type="entry name" value="GUANYLYL CYCLASE"/>
    <property type="match status" value="1"/>
</dbReference>
<dbReference type="SUPFAM" id="SSF55073">
    <property type="entry name" value="Nucleotide cyclase"/>
    <property type="match status" value="1"/>
</dbReference>
<feature type="domain" description="Guanylate cyclase" evidence="11">
    <location>
        <begin position="441"/>
        <end position="551"/>
    </location>
</feature>
<keyword evidence="5 10" id="KW-0472">Membrane</keyword>
<dbReference type="GO" id="GO:0005886">
    <property type="term" value="C:plasma membrane"/>
    <property type="evidence" value="ECO:0007669"/>
    <property type="project" value="TreeGrafter"/>
</dbReference>